<feature type="transmembrane region" description="Helical" evidence="6">
    <location>
        <begin position="199"/>
        <end position="218"/>
    </location>
</feature>
<dbReference type="InterPro" id="IPR011701">
    <property type="entry name" value="MFS"/>
</dbReference>
<feature type="transmembrane region" description="Helical" evidence="6">
    <location>
        <begin position="388"/>
        <end position="406"/>
    </location>
</feature>
<keyword evidence="4 6" id="KW-0472">Membrane</keyword>
<evidence type="ECO:0000256" key="6">
    <source>
        <dbReference type="SAM" id="Phobius"/>
    </source>
</evidence>
<dbReference type="PANTHER" id="PTHR23530">
    <property type="entry name" value="TRANSPORT PROTEIN-RELATED"/>
    <property type="match status" value="1"/>
</dbReference>
<evidence type="ECO:0000256" key="4">
    <source>
        <dbReference type="ARBA" id="ARBA00023136"/>
    </source>
</evidence>
<dbReference type="GO" id="GO:0005886">
    <property type="term" value="C:plasma membrane"/>
    <property type="evidence" value="ECO:0007669"/>
    <property type="project" value="UniProtKB-SubCell"/>
</dbReference>
<keyword evidence="9" id="KW-1185">Reference proteome</keyword>
<feature type="transmembrane region" description="Helical" evidence="6">
    <location>
        <begin position="96"/>
        <end position="117"/>
    </location>
</feature>
<dbReference type="InterPro" id="IPR053160">
    <property type="entry name" value="MFS_DHA3_Transporter"/>
</dbReference>
<dbReference type="PANTHER" id="PTHR23530:SF1">
    <property type="entry name" value="PERMEASE, MAJOR FACILITATOR SUPERFAMILY-RELATED"/>
    <property type="match status" value="1"/>
</dbReference>
<evidence type="ECO:0000259" key="7">
    <source>
        <dbReference type="PROSITE" id="PS50850"/>
    </source>
</evidence>
<dbReference type="InterPro" id="IPR005829">
    <property type="entry name" value="Sugar_transporter_CS"/>
</dbReference>
<dbReference type="AlphaFoldDB" id="A0A6G4XH48"/>
<evidence type="ECO:0000256" key="2">
    <source>
        <dbReference type="ARBA" id="ARBA00022692"/>
    </source>
</evidence>
<evidence type="ECO:0000313" key="9">
    <source>
        <dbReference type="Proteomes" id="UP000481109"/>
    </source>
</evidence>
<evidence type="ECO:0000256" key="5">
    <source>
        <dbReference type="SAM" id="MobiDB-lite"/>
    </source>
</evidence>
<dbReference type="InterPro" id="IPR020846">
    <property type="entry name" value="MFS_dom"/>
</dbReference>
<feature type="transmembrane region" description="Helical" evidence="6">
    <location>
        <begin position="298"/>
        <end position="318"/>
    </location>
</feature>
<dbReference type="SUPFAM" id="SSF103473">
    <property type="entry name" value="MFS general substrate transporter"/>
    <property type="match status" value="1"/>
</dbReference>
<dbReference type="PROSITE" id="PS00216">
    <property type="entry name" value="SUGAR_TRANSPORT_1"/>
    <property type="match status" value="1"/>
</dbReference>
<feature type="domain" description="Major facilitator superfamily (MFS) profile" evidence="7">
    <location>
        <begin position="19"/>
        <end position="479"/>
    </location>
</feature>
<sequence length="500" mass="50336">MWCASSGSERPGRRRVAQEVVHAIFCRLAPWHNLAVLRRGGRRPPPHVDLGAPVTELLSPAVARRRYVTVCVLFWLPAGLAVAPGILLFTERGMGLAAIAGFFAAHSLTVALLELPTGGLSDVIGRRTVLAAAGVFDCAAFALVGLGTSAWMLALGMALKGVGRALHSGPAEAWYVETVQAHSGPEADLRTGLARGSTATSAALAVGTLLGGALPWLLGLGPDLGDRLREATGGQILALSVPALIASALSLVFAVYVMTALPEKPRPRTTLGATLRGVPATVVSGLRLGGSDRIVRRVLLTAAAVGAALCALELLTPGRAAALTGAPESGAVLFAALACTGFVCSGVGSHFAPLAARLTGSGSRAVTVCLAGAGGGLVALAVTSSTDGAVAVVVAVLGYCLVYIGLGAASPNQNDMLHRRVTNEGRATALSVQSLALQLVGALAGLAAGSLPPGPLPWLVGAVALLCAALLWTARDTGAMSPAPAEAPSLKPTETSAEPG</sequence>
<protein>
    <submittedName>
        <fullName evidence="8">MFS transporter</fullName>
    </submittedName>
</protein>
<dbReference type="Proteomes" id="UP000481109">
    <property type="component" value="Unassembled WGS sequence"/>
</dbReference>
<keyword evidence="3 6" id="KW-1133">Transmembrane helix</keyword>
<evidence type="ECO:0000256" key="1">
    <source>
        <dbReference type="ARBA" id="ARBA00004651"/>
    </source>
</evidence>
<comment type="caution">
    <text evidence="8">The sequence shown here is derived from an EMBL/GenBank/DDBJ whole genome shotgun (WGS) entry which is preliminary data.</text>
</comment>
<feature type="transmembrane region" description="Helical" evidence="6">
    <location>
        <begin position="330"/>
        <end position="352"/>
    </location>
</feature>
<proteinExistence type="predicted"/>
<dbReference type="GO" id="GO:0022857">
    <property type="term" value="F:transmembrane transporter activity"/>
    <property type="evidence" value="ECO:0007669"/>
    <property type="project" value="InterPro"/>
</dbReference>
<dbReference type="Gene3D" id="1.20.1250.20">
    <property type="entry name" value="MFS general substrate transporter like domains"/>
    <property type="match status" value="1"/>
</dbReference>
<feature type="transmembrane region" description="Helical" evidence="6">
    <location>
        <begin position="238"/>
        <end position="258"/>
    </location>
</feature>
<gene>
    <name evidence="8" type="ORF">G6045_12895</name>
</gene>
<feature type="transmembrane region" description="Helical" evidence="6">
    <location>
        <begin position="129"/>
        <end position="154"/>
    </location>
</feature>
<feature type="region of interest" description="Disordered" evidence="5">
    <location>
        <begin position="480"/>
        <end position="500"/>
    </location>
</feature>
<evidence type="ECO:0000313" key="8">
    <source>
        <dbReference type="EMBL" id="NGO76553.1"/>
    </source>
</evidence>
<name>A0A6G4XH48_9ACTN</name>
<evidence type="ECO:0000256" key="3">
    <source>
        <dbReference type="ARBA" id="ARBA00022989"/>
    </source>
</evidence>
<feature type="transmembrane region" description="Helical" evidence="6">
    <location>
        <begin position="427"/>
        <end position="449"/>
    </location>
</feature>
<comment type="subcellular location">
    <subcellularLocation>
        <location evidence="1">Cell membrane</location>
        <topology evidence="1">Multi-pass membrane protein</topology>
    </subcellularLocation>
</comment>
<feature type="transmembrane region" description="Helical" evidence="6">
    <location>
        <begin position="364"/>
        <end position="382"/>
    </location>
</feature>
<feature type="transmembrane region" description="Helical" evidence="6">
    <location>
        <begin position="455"/>
        <end position="474"/>
    </location>
</feature>
<organism evidence="8 9">
    <name type="scientific">Streptomyces mesophilus</name>
    <dbReference type="NCBI Taxonomy" id="1775132"/>
    <lineage>
        <taxon>Bacteria</taxon>
        <taxon>Bacillati</taxon>
        <taxon>Actinomycetota</taxon>
        <taxon>Actinomycetes</taxon>
        <taxon>Kitasatosporales</taxon>
        <taxon>Streptomycetaceae</taxon>
        <taxon>Streptomyces</taxon>
    </lineage>
</organism>
<accession>A0A6G4XH48</accession>
<feature type="transmembrane region" description="Helical" evidence="6">
    <location>
        <begin position="67"/>
        <end position="89"/>
    </location>
</feature>
<dbReference type="EMBL" id="JAAKZW010000039">
    <property type="protein sequence ID" value="NGO76553.1"/>
    <property type="molecule type" value="Genomic_DNA"/>
</dbReference>
<keyword evidence="2 6" id="KW-0812">Transmembrane</keyword>
<dbReference type="Pfam" id="PF07690">
    <property type="entry name" value="MFS_1"/>
    <property type="match status" value="1"/>
</dbReference>
<dbReference type="PROSITE" id="PS50850">
    <property type="entry name" value="MFS"/>
    <property type="match status" value="1"/>
</dbReference>
<dbReference type="InterPro" id="IPR036259">
    <property type="entry name" value="MFS_trans_sf"/>
</dbReference>
<reference evidence="8 9" key="1">
    <citation type="submission" date="2020-02" db="EMBL/GenBank/DDBJ databases">
        <title>Whole-genome analyses of novel actinobacteria.</title>
        <authorList>
            <person name="Sahin N."/>
            <person name="Tokatli A."/>
        </authorList>
    </citation>
    <scope>NUCLEOTIDE SEQUENCE [LARGE SCALE GENOMIC DNA]</scope>
    <source>
        <strain evidence="8 9">YC504</strain>
    </source>
</reference>